<comment type="caution">
    <text evidence="2">The sequence shown here is derived from an EMBL/GenBank/DDBJ whole genome shotgun (WGS) entry which is preliminary data.</text>
</comment>
<proteinExistence type="predicted"/>
<sequence length="133" mass="13991">MIMLPAQAKKPEGLLPPNHRPAPNPLPHAGKITPPSATILPHLPPYDRFDGLPVPTPRIGDLRSLCRPSTSPSGLRPTGGASTWPAASPCFMHPLPAVTPTGRRPLVVRCCQPPLLAAAVSIAGEATFCGYSR</sequence>
<evidence type="ECO:0000313" key="2">
    <source>
        <dbReference type="EMBL" id="KAG2570455.1"/>
    </source>
</evidence>
<dbReference type="Proteomes" id="UP000823388">
    <property type="component" value="Chromosome 7K"/>
</dbReference>
<name>A0A8T0QAQ0_PANVG</name>
<keyword evidence="3" id="KW-1185">Reference proteome</keyword>
<evidence type="ECO:0000313" key="3">
    <source>
        <dbReference type="Proteomes" id="UP000823388"/>
    </source>
</evidence>
<gene>
    <name evidence="2" type="ORF">PVAP13_7KG048200</name>
</gene>
<evidence type="ECO:0000256" key="1">
    <source>
        <dbReference type="SAM" id="MobiDB-lite"/>
    </source>
</evidence>
<dbReference type="AlphaFoldDB" id="A0A8T0QAQ0"/>
<reference evidence="2 3" key="1">
    <citation type="submission" date="2020-05" db="EMBL/GenBank/DDBJ databases">
        <title>WGS assembly of Panicum virgatum.</title>
        <authorList>
            <person name="Lovell J.T."/>
            <person name="Jenkins J."/>
            <person name="Shu S."/>
            <person name="Juenger T.E."/>
            <person name="Schmutz J."/>
        </authorList>
    </citation>
    <scope>NUCLEOTIDE SEQUENCE [LARGE SCALE GENOMIC DNA]</scope>
    <source>
        <strain evidence="3">cv. AP13</strain>
    </source>
</reference>
<dbReference type="EMBL" id="CM029049">
    <property type="protein sequence ID" value="KAG2570455.1"/>
    <property type="molecule type" value="Genomic_DNA"/>
</dbReference>
<feature type="region of interest" description="Disordered" evidence="1">
    <location>
        <begin position="1"/>
        <end position="34"/>
    </location>
</feature>
<protein>
    <submittedName>
        <fullName evidence="2">Uncharacterized protein</fullName>
    </submittedName>
</protein>
<accession>A0A8T0QAQ0</accession>
<organism evidence="2 3">
    <name type="scientific">Panicum virgatum</name>
    <name type="common">Blackwell switchgrass</name>
    <dbReference type="NCBI Taxonomy" id="38727"/>
    <lineage>
        <taxon>Eukaryota</taxon>
        <taxon>Viridiplantae</taxon>
        <taxon>Streptophyta</taxon>
        <taxon>Embryophyta</taxon>
        <taxon>Tracheophyta</taxon>
        <taxon>Spermatophyta</taxon>
        <taxon>Magnoliopsida</taxon>
        <taxon>Liliopsida</taxon>
        <taxon>Poales</taxon>
        <taxon>Poaceae</taxon>
        <taxon>PACMAD clade</taxon>
        <taxon>Panicoideae</taxon>
        <taxon>Panicodae</taxon>
        <taxon>Paniceae</taxon>
        <taxon>Panicinae</taxon>
        <taxon>Panicum</taxon>
        <taxon>Panicum sect. Hiantes</taxon>
    </lineage>
</organism>